<evidence type="ECO:0000313" key="7">
    <source>
        <dbReference type="Proteomes" id="UP000002011"/>
    </source>
</evidence>
<dbReference type="PROSITE" id="PS50122">
    <property type="entry name" value="CHEB"/>
    <property type="match status" value="1"/>
</dbReference>
<dbReference type="AlphaFoldDB" id="C6VVN0"/>
<keyword evidence="1 4" id="KW-0378">Hydrolase</keyword>
<dbReference type="KEGG" id="dfe:Dfer_5570"/>
<dbReference type="STRING" id="471854.Dfer_5570"/>
<evidence type="ECO:0000256" key="4">
    <source>
        <dbReference type="PROSITE-ProRule" id="PRU00050"/>
    </source>
</evidence>
<dbReference type="Pfam" id="PF01339">
    <property type="entry name" value="CheB_methylest"/>
    <property type="match status" value="1"/>
</dbReference>
<dbReference type="CDD" id="cd16433">
    <property type="entry name" value="CheB"/>
    <property type="match status" value="1"/>
</dbReference>
<feature type="active site" evidence="4">
    <location>
        <position position="48"/>
    </location>
</feature>
<organism evidence="6 7">
    <name type="scientific">Dyadobacter fermentans (strain ATCC 700827 / DSM 18053 / CIP 107007 / KCTC 52180 / NS114)</name>
    <dbReference type="NCBI Taxonomy" id="471854"/>
    <lineage>
        <taxon>Bacteria</taxon>
        <taxon>Pseudomonadati</taxon>
        <taxon>Bacteroidota</taxon>
        <taxon>Cytophagia</taxon>
        <taxon>Cytophagales</taxon>
        <taxon>Spirosomataceae</taxon>
        <taxon>Dyadobacter</taxon>
    </lineage>
</organism>
<dbReference type="Proteomes" id="UP000002011">
    <property type="component" value="Chromosome"/>
</dbReference>
<keyword evidence="7" id="KW-1185">Reference proteome</keyword>
<dbReference type="InterPro" id="IPR035909">
    <property type="entry name" value="CheB_C"/>
</dbReference>
<evidence type="ECO:0000313" key="6">
    <source>
        <dbReference type="EMBL" id="ACT96760.1"/>
    </source>
</evidence>
<reference evidence="6 7" key="1">
    <citation type="journal article" date="2009" name="Stand. Genomic Sci.">
        <title>Complete genome sequence of Dyadobacter fermentans type strain (NS114).</title>
        <authorList>
            <person name="Lang E."/>
            <person name="Lapidus A."/>
            <person name="Chertkov O."/>
            <person name="Brettin T."/>
            <person name="Detter J.C."/>
            <person name="Han C."/>
            <person name="Copeland A."/>
            <person name="Glavina Del Rio T."/>
            <person name="Nolan M."/>
            <person name="Chen F."/>
            <person name="Lucas S."/>
            <person name="Tice H."/>
            <person name="Cheng J.F."/>
            <person name="Land M."/>
            <person name="Hauser L."/>
            <person name="Chang Y.J."/>
            <person name="Jeffries C.D."/>
            <person name="Kopitz M."/>
            <person name="Bruce D."/>
            <person name="Goodwin L."/>
            <person name="Pitluck S."/>
            <person name="Ovchinnikova G."/>
            <person name="Pati A."/>
            <person name="Ivanova N."/>
            <person name="Mavrommatis K."/>
            <person name="Chen A."/>
            <person name="Palaniappan K."/>
            <person name="Chain P."/>
            <person name="Bristow J."/>
            <person name="Eisen J.A."/>
            <person name="Markowitz V."/>
            <person name="Hugenholtz P."/>
            <person name="Goker M."/>
            <person name="Rohde M."/>
            <person name="Kyrpides N.C."/>
            <person name="Klenk H.P."/>
        </authorList>
    </citation>
    <scope>NUCLEOTIDE SEQUENCE [LARGE SCALE GENOMIC DNA]</scope>
    <source>
        <strain evidence="7">ATCC 700827 / DSM 18053 / CIP 107007 / KCTC 52180 / NS114</strain>
    </source>
</reference>
<sequence length="351" mass="38457">MGSNQPQKVMAKRNIVVIGASLGGLEAFKKLVSGLPADIGASIFLVWHISPNAEGVLPGVLGELTDLTVVHADHGDLIRPNRIYVARPDHHLLVDDRHVHVTRGPKENRFRPAIDPLFRSAAYAFGSRVIGIVLSGALDDGTAGLWSIKRCGGIAIAQDPDDAEMPSMPKNAIREVAIDYIVPVSEMAALLVKLCNETVEIGTRLDKEELGQLEAEVRVAADQNRLDIDIPQYGEMSKLSCPECQGVLTLLKDGSLSRYRCHTGHAFSPETLLEAIAEKIESNLFAALRGVDEHVILLNHMGDHFAEANYRADAARYFRKAREAEQRVALIRNAIRASADIEVIRTSEERL</sequence>
<feature type="domain" description="CheB-type methylesterase" evidence="5">
    <location>
        <begin position="9"/>
        <end position="198"/>
    </location>
</feature>
<feature type="active site" evidence="4">
    <location>
        <position position="21"/>
    </location>
</feature>
<comment type="catalytic activity">
    <reaction evidence="3">
        <text>[protein]-L-glutamate 5-O-methyl ester + H2O = L-glutamyl-[protein] + methanol + H(+)</text>
        <dbReference type="Rhea" id="RHEA:23236"/>
        <dbReference type="Rhea" id="RHEA-COMP:10208"/>
        <dbReference type="Rhea" id="RHEA-COMP:10311"/>
        <dbReference type="ChEBI" id="CHEBI:15377"/>
        <dbReference type="ChEBI" id="CHEBI:15378"/>
        <dbReference type="ChEBI" id="CHEBI:17790"/>
        <dbReference type="ChEBI" id="CHEBI:29973"/>
        <dbReference type="ChEBI" id="CHEBI:82795"/>
        <dbReference type="EC" id="3.1.1.61"/>
    </reaction>
</comment>
<dbReference type="GO" id="GO:0006935">
    <property type="term" value="P:chemotaxis"/>
    <property type="evidence" value="ECO:0007669"/>
    <property type="project" value="UniProtKB-UniRule"/>
</dbReference>
<keyword evidence="4" id="KW-0145">Chemotaxis</keyword>
<dbReference type="PIRSF" id="PIRSF036461">
    <property type="entry name" value="Chmtx_methlestr"/>
    <property type="match status" value="1"/>
</dbReference>
<dbReference type="Gene3D" id="3.40.50.180">
    <property type="entry name" value="Methylesterase CheB, C-terminal domain"/>
    <property type="match status" value="1"/>
</dbReference>
<accession>C6VVN0</accession>
<dbReference type="PANTHER" id="PTHR42872:SF6">
    <property type="entry name" value="PROTEIN-GLUTAMATE METHYLESTERASE_PROTEIN-GLUTAMINE GLUTAMINASE"/>
    <property type="match status" value="1"/>
</dbReference>
<name>C6VVN0_DYAFD</name>
<dbReference type="HOGENOM" id="CLU_000445_51_1_10"/>
<dbReference type="InterPro" id="IPR000673">
    <property type="entry name" value="Sig_transdc_resp-reg_Me-estase"/>
</dbReference>
<gene>
    <name evidence="6" type="ordered locus">Dfer_5570</name>
</gene>
<evidence type="ECO:0000259" key="5">
    <source>
        <dbReference type="PROSITE" id="PS50122"/>
    </source>
</evidence>
<dbReference type="SUPFAM" id="SSF52738">
    <property type="entry name" value="Methylesterase CheB, C-terminal domain"/>
    <property type="match status" value="1"/>
</dbReference>
<evidence type="ECO:0000256" key="1">
    <source>
        <dbReference type="ARBA" id="ARBA00022801"/>
    </source>
</evidence>
<dbReference type="PANTHER" id="PTHR42872">
    <property type="entry name" value="PROTEIN-GLUTAMATE METHYLESTERASE/PROTEIN-GLUTAMINE GLUTAMINASE"/>
    <property type="match status" value="1"/>
</dbReference>
<proteinExistence type="predicted"/>
<dbReference type="GO" id="GO:0008984">
    <property type="term" value="F:protein-glutamate methylesterase activity"/>
    <property type="evidence" value="ECO:0007669"/>
    <property type="project" value="UniProtKB-EC"/>
</dbReference>
<evidence type="ECO:0000256" key="2">
    <source>
        <dbReference type="ARBA" id="ARBA00039140"/>
    </source>
</evidence>
<dbReference type="eggNOG" id="COG2201">
    <property type="taxonomic scope" value="Bacteria"/>
</dbReference>
<dbReference type="GO" id="GO:0005737">
    <property type="term" value="C:cytoplasm"/>
    <property type="evidence" value="ECO:0007669"/>
    <property type="project" value="InterPro"/>
</dbReference>
<dbReference type="EC" id="3.1.1.61" evidence="2"/>
<dbReference type="EMBL" id="CP001619">
    <property type="protein sequence ID" value="ACT96760.1"/>
    <property type="molecule type" value="Genomic_DNA"/>
</dbReference>
<evidence type="ECO:0000256" key="3">
    <source>
        <dbReference type="ARBA" id="ARBA00048267"/>
    </source>
</evidence>
<protein>
    <recommendedName>
        <fullName evidence="2">protein-glutamate methylesterase</fullName>
        <ecNumber evidence="2">3.1.1.61</ecNumber>
    </recommendedName>
</protein>
<dbReference type="InterPro" id="IPR011247">
    <property type="entry name" value="Chemotax_prot-Glu_Me-esterase"/>
</dbReference>
<feature type="active site" evidence="4">
    <location>
        <position position="140"/>
    </location>
</feature>
<dbReference type="GO" id="GO:0000156">
    <property type="term" value="F:phosphorelay response regulator activity"/>
    <property type="evidence" value="ECO:0007669"/>
    <property type="project" value="InterPro"/>
</dbReference>